<reference evidence="2" key="1">
    <citation type="submission" date="2017-08" db="EMBL/GenBank/DDBJ databases">
        <authorList>
            <person name="Huang Z."/>
        </authorList>
    </citation>
    <scope>NUCLEOTIDE SEQUENCE [LARGE SCALE GENOMIC DNA]</scope>
    <source>
        <strain evidence="2">SA5d-4</strain>
    </source>
</reference>
<proteinExistence type="predicted"/>
<keyword evidence="2" id="KW-1185">Reference proteome</keyword>
<gene>
    <name evidence="1" type="ORF">CIB95_03835</name>
</gene>
<dbReference type="Proteomes" id="UP000217083">
    <property type="component" value="Unassembled WGS sequence"/>
</dbReference>
<comment type="caution">
    <text evidence="1">The sequence shown here is derived from an EMBL/GenBank/DDBJ whole genome shotgun (WGS) entry which is preliminary data.</text>
</comment>
<dbReference type="EMBL" id="NPIA01000001">
    <property type="protein sequence ID" value="OZM58709.1"/>
    <property type="molecule type" value="Genomic_DNA"/>
</dbReference>
<dbReference type="RefSeq" id="WP_094922021.1">
    <property type="nucleotide sequence ID" value="NZ_NPIA01000001.1"/>
</dbReference>
<organism evidence="1 2">
    <name type="scientific">Lottiidibacillus patelloidae</name>
    <dbReference type="NCBI Taxonomy" id="2670334"/>
    <lineage>
        <taxon>Bacteria</taxon>
        <taxon>Bacillati</taxon>
        <taxon>Bacillota</taxon>
        <taxon>Bacilli</taxon>
        <taxon>Bacillales</taxon>
        <taxon>Bacillaceae</taxon>
        <taxon>Lottiidibacillus</taxon>
    </lineage>
</organism>
<dbReference type="AlphaFoldDB" id="A0A263BYB0"/>
<name>A0A263BYB0_9BACI</name>
<reference evidence="1 2" key="2">
    <citation type="submission" date="2017-09" db="EMBL/GenBank/DDBJ databases">
        <title>Bacillus patelloidae sp. nov., isolated from the intestinal tract of a marine limpet.</title>
        <authorList>
            <person name="Liu R."/>
            <person name="Dong C."/>
            <person name="Shao Z."/>
        </authorList>
    </citation>
    <scope>NUCLEOTIDE SEQUENCE [LARGE SCALE GENOMIC DNA]</scope>
    <source>
        <strain evidence="1 2">SA5d-4</strain>
    </source>
</reference>
<protein>
    <submittedName>
        <fullName evidence="1">Uncharacterized protein</fullName>
    </submittedName>
</protein>
<evidence type="ECO:0000313" key="1">
    <source>
        <dbReference type="EMBL" id="OZM58709.1"/>
    </source>
</evidence>
<sequence>MARISYNDEIELTVASDIYRYGLLIGYINKETVIRWSDKLINEMPEPPYELIEISLATKSKSEDIVSLLKNIKGTRNEGLAIKYIFGLLNKGLTENKNYDVIADYLWKLSNVAPIEEILGWELYAKMNVIADELQYGDSEKVQQELIMLLKPYCSYIFDYKTQ</sequence>
<accession>A0A263BYB0</accession>
<evidence type="ECO:0000313" key="2">
    <source>
        <dbReference type="Proteomes" id="UP000217083"/>
    </source>
</evidence>